<gene>
    <name evidence="5" type="ORF">PACLA_8A061216</name>
</gene>
<reference evidence="5" key="1">
    <citation type="submission" date="2020-04" db="EMBL/GenBank/DDBJ databases">
        <authorList>
            <person name="Alioto T."/>
            <person name="Alioto T."/>
            <person name="Gomez Garrido J."/>
        </authorList>
    </citation>
    <scope>NUCLEOTIDE SEQUENCE</scope>
    <source>
        <strain evidence="5">A484AB</strain>
    </source>
</reference>
<evidence type="ECO:0000256" key="1">
    <source>
        <dbReference type="ARBA" id="ARBA00022448"/>
    </source>
</evidence>
<dbReference type="OrthoDB" id="14833at2759"/>
<sequence>MFMAFINSGEYKMAISMEGPLSKWTNVVKGWQYRWFVLDEAVGLLSYYTSKEKMMRGARRGCLRLKGALLGIDDEDDSTFTISCDQKTFHFQARDAEEREKWIGALETTVMTHSHSGLRRPFGTDLGLITAEDDLDKKLTEAEAYFKLFTEQVKALHVQMNQDCASEEPPERYQVIKETSTKMLENIGQSLEMMHSVKESYENGETTPALNGEQPKEIIEENSARLPSRTDSELNSPSIVSPTIGDAFPIPIKASPVRNHKVRSLPGTSPSSSAHRMADASPSAHRMADAFPTISYSSSEDEDDAEFFDANEYEND</sequence>
<keyword evidence="1" id="KW-0813">Transport</keyword>
<dbReference type="InterPro" id="IPR001849">
    <property type="entry name" value="PH_domain"/>
</dbReference>
<dbReference type="Pfam" id="PF00169">
    <property type="entry name" value="PH"/>
    <property type="match status" value="1"/>
</dbReference>
<dbReference type="Proteomes" id="UP001152795">
    <property type="component" value="Unassembled WGS sequence"/>
</dbReference>
<dbReference type="PANTHER" id="PTHR10972">
    <property type="entry name" value="OXYSTEROL-BINDING PROTEIN-RELATED"/>
    <property type="match status" value="1"/>
</dbReference>
<dbReference type="InterPro" id="IPR000648">
    <property type="entry name" value="Oxysterol-bd"/>
</dbReference>
<evidence type="ECO:0000256" key="2">
    <source>
        <dbReference type="ARBA" id="ARBA00023055"/>
    </source>
</evidence>
<dbReference type="Gene3D" id="2.30.29.30">
    <property type="entry name" value="Pleckstrin-homology domain (PH domain)/Phosphotyrosine-binding domain (PTB)"/>
    <property type="match status" value="1"/>
</dbReference>
<dbReference type="EMBL" id="CACRXK020014398">
    <property type="protein sequence ID" value="CAB4026773.1"/>
    <property type="molecule type" value="Genomic_DNA"/>
</dbReference>
<dbReference type="GO" id="GO:0032934">
    <property type="term" value="F:sterol binding"/>
    <property type="evidence" value="ECO:0007669"/>
    <property type="project" value="TreeGrafter"/>
</dbReference>
<dbReference type="AlphaFoldDB" id="A0A7D9JDE6"/>
<dbReference type="SMART" id="SM00233">
    <property type="entry name" value="PH"/>
    <property type="match status" value="1"/>
</dbReference>
<name>A0A7D9JDE6_PARCT</name>
<keyword evidence="6" id="KW-1185">Reference proteome</keyword>
<feature type="non-terminal residue" evidence="5">
    <location>
        <position position="316"/>
    </location>
</feature>
<proteinExistence type="predicted"/>
<keyword evidence="3" id="KW-0446">Lipid-binding</keyword>
<dbReference type="GO" id="GO:0006869">
    <property type="term" value="P:lipid transport"/>
    <property type="evidence" value="ECO:0007669"/>
    <property type="project" value="UniProtKB-KW"/>
</dbReference>
<evidence type="ECO:0000256" key="4">
    <source>
        <dbReference type="SAM" id="MobiDB-lite"/>
    </source>
</evidence>
<dbReference type="SUPFAM" id="SSF50729">
    <property type="entry name" value="PH domain-like"/>
    <property type="match status" value="1"/>
</dbReference>
<dbReference type="PANTHER" id="PTHR10972:SF200">
    <property type="entry name" value="OXYSTEROL-BINDING PROTEIN-RELATED PROTEIN 9"/>
    <property type="match status" value="1"/>
</dbReference>
<evidence type="ECO:0000313" key="5">
    <source>
        <dbReference type="EMBL" id="CAB4026773.1"/>
    </source>
</evidence>
<dbReference type="FunFam" id="2.30.29.30:FF:000089">
    <property type="entry name" value="Oxysterol-binding protein"/>
    <property type="match status" value="1"/>
</dbReference>
<feature type="compositionally biased region" description="Acidic residues" evidence="4">
    <location>
        <begin position="299"/>
        <end position="316"/>
    </location>
</feature>
<feature type="region of interest" description="Disordered" evidence="4">
    <location>
        <begin position="260"/>
        <end position="316"/>
    </location>
</feature>
<dbReference type="GO" id="GO:0016020">
    <property type="term" value="C:membrane"/>
    <property type="evidence" value="ECO:0007669"/>
    <property type="project" value="TreeGrafter"/>
</dbReference>
<comment type="caution">
    <text evidence="5">The sequence shown here is derived from an EMBL/GenBank/DDBJ whole genome shotgun (WGS) entry which is preliminary data.</text>
</comment>
<dbReference type="GO" id="GO:0005794">
    <property type="term" value="C:Golgi apparatus"/>
    <property type="evidence" value="ECO:0007669"/>
    <property type="project" value="TreeGrafter"/>
</dbReference>
<organism evidence="5 6">
    <name type="scientific">Paramuricea clavata</name>
    <name type="common">Red gorgonian</name>
    <name type="synonym">Violescent sea-whip</name>
    <dbReference type="NCBI Taxonomy" id="317549"/>
    <lineage>
        <taxon>Eukaryota</taxon>
        <taxon>Metazoa</taxon>
        <taxon>Cnidaria</taxon>
        <taxon>Anthozoa</taxon>
        <taxon>Octocorallia</taxon>
        <taxon>Malacalcyonacea</taxon>
        <taxon>Plexauridae</taxon>
        <taxon>Paramuricea</taxon>
    </lineage>
</organism>
<evidence type="ECO:0000256" key="3">
    <source>
        <dbReference type="ARBA" id="ARBA00023121"/>
    </source>
</evidence>
<dbReference type="GO" id="GO:0005829">
    <property type="term" value="C:cytosol"/>
    <property type="evidence" value="ECO:0007669"/>
    <property type="project" value="TreeGrafter"/>
</dbReference>
<dbReference type="PROSITE" id="PS50003">
    <property type="entry name" value="PH_DOMAIN"/>
    <property type="match status" value="1"/>
</dbReference>
<dbReference type="CDD" id="cd13290">
    <property type="entry name" value="PH_ORP9"/>
    <property type="match status" value="1"/>
</dbReference>
<protein>
    <submittedName>
        <fullName evidence="5">Uncharacterized protein</fullName>
    </submittedName>
</protein>
<evidence type="ECO:0000313" key="6">
    <source>
        <dbReference type="Proteomes" id="UP001152795"/>
    </source>
</evidence>
<accession>A0A7D9JDE6</accession>
<dbReference type="InterPro" id="IPR011993">
    <property type="entry name" value="PH-like_dom_sf"/>
</dbReference>
<keyword evidence="2" id="KW-0445">Lipid transport</keyword>